<dbReference type="OrthoDB" id="9807385at2"/>
<dbReference type="PIRSF" id="PIRSF004793">
    <property type="entry name" value="UCP004793"/>
    <property type="match status" value="1"/>
</dbReference>
<dbReference type="PROSITE" id="PS51794">
    <property type="entry name" value="DAC"/>
    <property type="match status" value="1"/>
</dbReference>
<comment type="similarity">
    <text evidence="10">Belongs to the adenylate cyclase family. DacA/CdaA subfamily.</text>
</comment>
<dbReference type="EC" id="2.7.7.85" evidence="10"/>
<dbReference type="GO" id="GO:0106408">
    <property type="term" value="F:diadenylate cyclase activity"/>
    <property type="evidence" value="ECO:0007669"/>
    <property type="project" value="UniProtKB-EC"/>
</dbReference>
<keyword evidence="3 10" id="KW-0808">Transferase</keyword>
<dbReference type="Pfam" id="PF19293">
    <property type="entry name" value="CdaA_N"/>
    <property type="match status" value="1"/>
</dbReference>
<dbReference type="RefSeq" id="WP_008907399.1">
    <property type="nucleotide sequence ID" value="NZ_CAKP01000001.1"/>
</dbReference>
<evidence type="ECO:0000256" key="9">
    <source>
        <dbReference type="ARBA" id="ARBA00023136"/>
    </source>
</evidence>
<comment type="catalytic activity">
    <reaction evidence="1 10">
        <text>2 ATP = 3',3'-c-di-AMP + 2 diphosphate</text>
        <dbReference type="Rhea" id="RHEA:35655"/>
        <dbReference type="ChEBI" id="CHEBI:30616"/>
        <dbReference type="ChEBI" id="CHEBI:33019"/>
        <dbReference type="ChEBI" id="CHEBI:71500"/>
        <dbReference type="EC" id="2.7.7.85"/>
    </reaction>
</comment>
<dbReference type="eggNOG" id="COG1624">
    <property type="taxonomic scope" value="Bacteria"/>
</dbReference>
<evidence type="ECO:0000256" key="3">
    <source>
        <dbReference type="ARBA" id="ARBA00022679"/>
    </source>
</evidence>
<reference evidence="12 13" key="1">
    <citation type="journal article" date="2011" name="J. Bacteriol.">
        <title>Draft genome sequence of Caloramator australicus strain RC3T, a thermoanaerobe from the Great Artesian Basin of Australia.</title>
        <authorList>
            <person name="Ogg C.D."/>
            <person name="Patel B.K.C."/>
        </authorList>
    </citation>
    <scope>NUCLEOTIDE SEQUENCE [LARGE SCALE GENOMIC DNA]</scope>
    <source>
        <strain evidence="12 13">RC3</strain>
    </source>
</reference>
<dbReference type="Pfam" id="PF02457">
    <property type="entry name" value="DAC"/>
    <property type="match status" value="1"/>
</dbReference>
<dbReference type="STRING" id="857293.CAAU_0026"/>
<dbReference type="Proteomes" id="UP000007652">
    <property type="component" value="Unassembled WGS sequence"/>
</dbReference>
<comment type="subunit">
    <text evidence="10">Probably a homodimer.</text>
</comment>
<dbReference type="PANTHER" id="PTHR34185">
    <property type="entry name" value="DIADENYLATE CYCLASE"/>
    <property type="match status" value="1"/>
</dbReference>
<dbReference type="GO" id="GO:0004016">
    <property type="term" value="F:adenylate cyclase activity"/>
    <property type="evidence" value="ECO:0007669"/>
    <property type="project" value="UniProtKB-UniRule"/>
</dbReference>
<dbReference type="InterPro" id="IPR045585">
    <property type="entry name" value="CdaA_N"/>
</dbReference>
<dbReference type="GO" id="GO:0006171">
    <property type="term" value="P:cAMP biosynthetic process"/>
    <property type="evidence" value="ECO:0007669"/>
    <property type="project" value="InterPro"/>
</dbReference>
<evidence type="ECO:0000256" key="10">
    <source>
        <dbReference type="HAMAP-Rule" id="MF_01499"/>
    </source>
</evidence>
<keyword evidence="13" id="KW-1185">Reference proteome</keyword>
<sequence>MNGFTGIMDLIKNMSIRNVIDILIVAYIFYEFYIFIKQTRAEQLLKGLVFIAVVMKLSDWFGLVTLYWLIKNTLTVGVIALLIIFQPELRKALEHLGRSRFLTKKFFESDEEIQKVVDEIAVAVNNMAKTKTGALIVIEQETGLNDFVASGTKIDGIVSSELLENIFFENSPLHDGAVIIRRDRIVAAGCVLPLTEQNVNKDLGTRHRAAIGVTESSDAISIVVSEETGTISLAINGRLTRGYNIERLKNVLTKLLIHNMFTDSTMFKKVKIWLGKTNKK</sequence>
<dbReference type="NCBIfam" id="TIGR00159">
    <property type="entry name" value="diadenylate cyclase CdaA"/>
    <property type="match status" value="1"/>
</dbReference>
<keyword evidence="6 10" id="KW-0547">Nucleotide-binding</keyword>
<protein>
    <recommendedName>
        <fullName evidence="10">Diadenylate cyclase</fullName>
        <shortName evidence="10">DAC</shortName>
        <ecNumber evidence="10">2.7.7.85</ecNumber>
    </recommendedName>
    <alternativeName>
        <fullName evidence="10">Cyclic-di-AMP synthase</fullName>
        <shortName evidence="10">c-di-AMP synthase</shortName>
    </alternativeName>
</protein>
<comment type="caution">
    <text evidence="10">Lacks conserved residue(s) required for the propagation of feature annotation.</text>
</comment>
<evidence type="ECO:0000256" key="1">
    <source>
        <dbReference type="ARBA" id="ARBA00000877"/>
    </source>
</evidence>
<feature type="domain" description="DAC" evidence="11">
    <location>
        <begin position="86"/>
        <end position="247"/>
    </location>
</feature>
<dbReference type="InterPro" id="IPR014046">
    <property type="entry name" value="C-di-AMP_synthase"/>
</dbReference>
<feature type="transmembrane region" description="Helical" evidence="10">
    <location>
        <begin position="16"/>
        <end position="36"/>
    </location>
</feature>
<comment type="caution">
    <text evidence="12">The sequence shown here is derived from an EMBL/GenBank/DDBJ whole genome shotgun (WGS) entry which is preliminary data.</text>
</comment>
<accession>G0V3I6</accession>
<dbReference type="Gene3D" id="3.40.1700.10">
    <property type="entry name" value="DNA integrity scanning protein, DisA, N-terminal domain"/>
    <property type="match status" value="1"/>
</dbReference>
<keyword evidence="2 10" id="KW-1003">Cell membrane</keyword>
<dbReference type="EMBL" id="CAKP01000001">
    <property type="protein sequence ID" value="CCC57676.1"/>
    <property type="molecule type" value="Genomic_DNA"/>
</dbReference>
<dbReference type="GO" id="GO:0005524">
    <property type="term" value="F:ATP binding"/>
    <property type="evidence" value="ECO:0007669"/>
    <property type="project" value="UniProtKB-UniRule"/>
</dbReference>
<dbReference type="InterPro" id="IPR034701">
    <property type="entry name" value="CdaA"/>
</dbReference>
<name>G0V3I6_9CLOT</name>
<dbReference type="InterPro" id="IPR036888">
    <property type="entry name" value="DNA_integrity_DisA_N_sf"/>
</dbReference>
<evidence type="ECO:0000256" key="5">
    <source>
        <dbReference type="ARBA" id="ARBA00022695"/>
    </source>
</evidence>
<evidence type="ECO:0000256" key="8">
    <source>
        <dbReference type="ARBA" id="ARBA00022989"/>
    </source>
</evidence>
<dbReference type="InterPro" id="IPR003390">
    <property type="entry name" value="DNA_integrity_scan_DisA_N"/>
</dbReference>
<evidence type="ECO:0000313" key="13">
    <source>
        <dbReference type="Proteomes" id="UP000007652"/>
    </source>
</evidence>
<dbReference type="AlphaFoldDB" id="G0V3I6"/>
<evidence type="ECO:0000259" key="11">
    <source>
        <dbReference type="PROSITE" id="PS51794"/>
    </source>
</evidence>
<evidence type="ECO:0000256" key="7">
    <source>
        <dbReference type="ARBA" id="ARBA00022840"/>
    </source>
</evidence>
<evidence type="ECO:0000256" key="2">
    <source>
        <dbReference type="ARBA" id="ARBA00022475"/>
    </source>
</evidence>
<dbReference type="FunFam" id="3.40.1700.10:FF:000002">
    <property type="entry name" value="Diadenylate cyclase"/>
    <property type="match status" value="1"/>
</dbReference>
<keyword evidence="4 10" id="KW-0812">Transmembrane</keyword>
<dbReference type="SUPFAM" id="SSF143597">
    <property type="entry name" value="YojJ-like"/>
    <property type="match status" value="1"/>
</dbReference>
<evidence type="ECO:0000313" key="12">
    <source>
        <dbReference type="EMBL" id="CCC57676.1"/>
    </source>
</evidence>
<comment type="function">
    <text evidence="10">Catalyzes the condensation of 2 ATP molecules into cyclic di-AMP (c-di-AMP), a second messenger used to regulate differing processes in different bacteria.</text>
</comment>
<evidence type="ECO:0000256" key="4">
    <source>
        <dbReference type="ARBA" id="ARBA00022692"/>
    </source>
</evidence>
<organism evidence="12 13">
    <name type="scientific">Caloramator australicus RC3</name>
    <dbReference type="NCBI Taxonomy" id="857293"/>
    <lineage>
        <taxon>Bacteria</taxon>
        <taxon>Bacillati</taxon>
        <taxon>Bacillota</taxon>
        <taxon>Clostridia</taxon>
        <taxon>Eubacteriales</taxon>
        <taxon>Clostridiaceae</taxon>
        <taxon>Caloramator</taxon>
    </lineage>
</organism>
<evidence type="ECO:0000256" key="6">
    <source>
        <dbReference type="ARBA" id="ARBA00022741"/>
    </source>
</evidence>
<dbReference type="InterPro" id="IPR050338">
    <property type="entry name" value="DisA"/>
</dbReference>
<keyword evidence="8 10" id="KW-1133">Transmembrane helix</keyword>
<dbReference type="HAMAP" id="MF_01499">
    <property type="entry name" value="DacA"/>
    <property type="match status" value="1"/>
</dbReference>
<proteinExistence type="inferred from homology"/>
<dbReference type="PANTHER" id="PTHR34185:SF1">
    <property type="entry name" value="DIADENYLATE CYCLASE"/>
    <property type="match status" value="1"/>
</dbReference>
<feature type="transmembrane region" description="Helical" evidence="10">
    <location>
        <begin position="48"/>
        <end position="70"/>
    </location>
</feature>
<keyword evidence="9 10" id="KW-0472">Membrane</keyword>
<gene>
    <name evidence="10" type="primary">dacA</name>
    <name evidence="12" type="ORF">CAAU_0026</name>
</gene>
<keyword evidence="5 10" id="KW-0548">Nucleotidyltransferase</keyword>
<keyword evidence="7 10" id="KW-0067">ATP-binding</keyword>